<dbReference type="GO" id="GO:0000287">
    <property type="term" value="F:magnesium ion binding"/>
    <property type="evidence" value="ECO:0007669"/>
    <property type="project" value="InterPro"/>
</dbReference>
<dbReference type="Gene3D" id="2.60.420.10">
    <property type="entry name" value="Maltose phosphorylase, domain 3"/>
    <property type="match status" value="1"/>
</dbReference>
<organism evidence="3">
    <name type="scientific">marine sediment metagenome</name>
    <dbReference type="NCBI Taxonomy" id="412755"/>
    <lineage>
        <taxon>unclassified sequences</taxon>
        <taxon>metagenomes</taxon>
        <taxon>ecological metagenomes</taxon>
    </lineage>
</organism>
<dbReference type="InterPro" id="IPR005194">
    <property type="entry name" value="Glyco_hydro_65_C"/>
</dbReference>
<dbReference type="InterPro" id="IPR036412">
    <property type="entry name" value="HAD-like_sf"/>
</dbReference>
<name>A0A0F8ZGJ9_9ZZZZ</name>
<dbReference type="AlphaFoldDB" id="A0A0F8ZGJ9"/>
<dbReference type="InterPro" id="IPR008928">
    <property type="entry name" value="6-hairpin_glycosidase_sf"/>
</dbReference>
<dbReference type="SFLD" id="SFLDG01129">
    <property type="entry name" value="C1.5:_HAD__Beta-PGM__Phosphata"/>
    <property type="match status" value="1"/>
</dbReference>
<dbReference type="CDD" id="cd02598">
    <property type="entry name" value="HAD_BPGM"/>
    <property type="match status" value="1"/>
</dbReference>
<dbReference type="NCBIfam" id="TIGR02009">
    <property type="entry name" value="PGMB-YQAB-SF"/>
    <property type="match status" value="1"/>
</dbReference>
<dbReference type="SUPFAM" id="SSF56784">
    <property type="entry name" value="HAD-like"/>
    <property type="match status" value="1"/>
</dbReference>
<dbReference type="EMBL" id="LAZR01048030">
    <property type="protein sequence ID" value="KKK92853.1"/>
    <property type="molecule type" value="Genomic_DNA"/>
</dbReference>
<feature type="non-terminal residue" evidence="3">
    <location>
        <position position="1"/>
    </location>
</feature>
<dbReference type="SUPFAM" id="SSF48208">
    <property type="entry name" value="Six-hairpin glycosidases"/>
    <property type="match status" value="1"/>
</dbReference>
<dbReference type="InterPro" id="IPR006439">
    <property type="entry name" value="HAD-SF_hydro_IA"/>
</dbReference>
<dbReference type="InterPro" id="IPR010976">
    <property type="entry name" value="B-phosphoglucomutase_hydrolase"/>
</dbReference>
<evidence type="ECO:0000313" key="3">
    <source>
        <dbReference type="EMBL" id="KKK92853.1"/>
    </source>
</evidence>
<dbReference type="SFLD" id="SFLDF00046">
    <property type="entry name" value="beta-phosphoglucomutase"/>
    <property type="match status" value="1"/>
</dbReference>
<proteinExistence type="inferred from homology"/>
<gene>
    <name evidence="3" type="ORF">LCGC14_2698780</name>
</gene>
<dbReference type="GO" id="GO:0005975">
    <property type="term" value="P:carbohydrate metabolic process"/>
    <property type="evidence" value="ECO:0007669"/>
    <property type="project" value="InterPro"/>
</dbReference>
<dbReference type="InterPro" id="IPR023214">
    <property type="entry name" value="HAD_sf"/>
</dbReference>
<evidence type="ECO:0000256" key="1">
    <source>
        <dbReference type="ARBA" id="ARBA00006171"/>
    </source>
</evidence>
<reference evidence="3" key="1">
    <citation type="journal article" date="2015" name="Nature">
        <title>Complex archaea that bridge the gap between prokaryotes and eukaryotes.</title>
        <authorList>
            <person name="Spang A."/>
            <person name="Saw J.H."/>
            <person name="Jorgensen S.L."/>
            <person name="Zaremba-Niedzwiedzka K."/>
            <person name="Martijn J."/>
            <person name="Lind A.E."/>
            <person name="van Eijk R."/>
            <person name="Schleper C."/>
            <person name="Guy L."/>
            <person name="Ettema T.J."/>
        </authorList>
    </citation>
    <scope>NUCLEOTIDE SEQUENCE</scope>
</reference>
<dbReference type="NCBIfam" id="TIGR01509">
    <property type="entry name" value="HAD-SF-IA-v3"/>
    <property type="match status" value="1"/>
</dbReference>
<dbReference type="InterPro" id="IPR010972">
    <property type="entry name" value="Beta-PGM"/>
</dbReference>
<feature type="domain" description="Glycoside hydrolase family 65 C-terminal" evidence="2">
    <location>
        <begin position="11"/>
        <end position="70"/>
    </location>
</feature>
<evidence type="ECO:0000259" key="2">
    <source>
        <dbReference type="Pfam" id="PF03633"/>
    </source>
</evidence>
<comment type="similarity">
    <text evidence="1">Belongs to the HAD-like hydrolase superfamily. CbbY/CbbZ/Gph/YieH family.</text>
</comment>
<dbReference type="Gene3D" id="1.10.150.240">
    <property type="entry name" value="Putative phosphatase, domain 2"/>
    <property type="match status" value="1"/>
</dbReference>
<dbReference type="Pfam" id="PF03633">
    <property type="entry name" value="Glyco_hydro_65C"/>
    <property type="match status" value="1"/>
</dbReference>
<dbReference type="Gene3D" id="3.40.50.1000">
    <property type="entry name" value="HAD superfamily/HAD-like"/>
    <property type="match status" value="1"/>
</dbReference>
<dbReference type="PANTHER" id="PTHR18901:SF38">
    <property type="entry name" value="PSEUDOURIDINE-5'-PHOSPHATASE"/>
    <property type="match status" value="1"/>
</dbReference>
<dbReference type="NCBIfam" id="TIGR01990">
    <property type="entry name" value="bPGM"/>
    <property type="match status" value="1"/>
</dbReference>
<dbReference type="InterPro" id="IPR023198">
    <property type="entry name" value="PGP-like_dom2"/>
</dbReference>
<sequence>WISLVYGFAGMRDFEGRLSFRPRLPASWTKLCFKLIVQGNTINIDIRKDSVIYTLISGPGISIAHEKSTIHLSPGTPFTGSLKPKIEAVIFDLDGVITDTAECHYKAWKKLADERDIPFTRGDNESLKGVSRMESLDIILNKGGRSCSQQEKEALAERKNEYYRLLIAGITPEDLLPGIKSLVEELRGAEIKLALASVSRNARTVVDNLKVGEYFDIIVDPVAIRMGKPDPEIFLRAADLLNIPYRNCVGVEDAQAGVAAIKAAGMFAVGIGASLNGADWKVANTSQLSWPELNRRFLSIGYHDKR</sequence>
<accession>A0A0F8ZGJ9</accession>
<dbReference type="Pfam" id="PF00702">
    <property type="entry name" value="Hydrolase"/>
    <property type="match status" value="1"/>
</dbReference>
<dbReference type="SFLD" id="SFLDS00003">
    <property type="entry name" value="Haloacid_Dehalogenase"/>
    <property type="match status" value="1"/>
</dbReference>
<dbReference type="SFLD" id="SFLDG01135">
    <property type="entry name" value="C1.5.6:_HAD__Beta-PGM__Phospha"/>
    <property type="match status" value="1"/>
</dbReference>
<dbReference type="GO" id="GO:0008801">
    <property type="term" value="F:beta-phosphoglucomutase activity"/>
    <property type="evidence" value="ECO:0007669"/>
    <property type="project" value="InterPro"/>
</dbReference>
<dbReference type="PANTHER" id="PTHR18901">
    <property type="entry name" value="2-DEOXYGLUCOSE-6-PHOSPHATE PHOSPHATASE 2"/>
    <property type="match status" value="1"/>
</dbReference>
<comment type="caution">
    <text evidence="3">The sequence shown here is derived from an EMBL/GenBank/DDBJ whole genome shotgun (WGS) entry which is preliminary data.</text>
</comment>
<protein>
    <recommendedName>
        <fullName evidence="2">Glycoside hydrolase family 65 C-terminal domain-containing protein</fullName>
    </recommendedName>
</protein>